<accession>A0A6N8KTN1</accession>
<gene>
    <name evidence="3" type="ORF">GQF63_00125</name>
</gene>
<feature type="transmembrane region" description="Helical" evidence="1">
    <location>
        <begin position="252"/>
        <end position="271"/>
    </location>
</feature>
<dbReference type="Gene3D" id="2.130.10.10">
    <property type="entry name" value="YVTN repeat-like/Quinoprotein amine dehydrogenase"/>
    <property type="match status" value="2"/>
</dbReference>
<dbReference type="Gene3D" id="3.40.50.10140">
    <property type="entry name" value="Toll/interleukin-1 receptor homology (TIR) domain"/>
    <property type="match status" value="1"/>
</dbReference>
<keyword evidence="1" id="KW-0812">Transmembrane</keyword>
<name>A0A6N8KTN1_9SPHI</name>
<dbReference type="OrthoDB" id="1492850at2"/>
<organism evidence="3 4">
    <name type="scientific">Sphingobacterium humi</name>
    <dbReference type="NCBI Taxonomy" id="1796905"/>
    <lineage>
        <taxon>Bacteria</taxon>
        <taxon>Pseudomonadati</taxon>
        <taxon>Bacteroidota</taxon>
        <taxon>Sphingobacteriia</taxon>
        <taxon>Sphingobacteriales</taxon>
        <taxon>Sphingobacteriaceae</taxon>
        <taxon>Sphingobacterium</taxon>
    </lineage>
</organism>
<dbReference type="InterPro" id="IPR035897">
    <property type="entry name" value="Toll_tir_struct_dom_sf"/>
</dbReference>
<dbReference type="SUPFAM" id="SSF69304">
    <property type="entry name" value="Tricorn protease N-terminal domain"/>
    <property type="match status" value="1"/>
</dbReference>
<dbReference type="GO" id="GO:0007165">
    <property type="term" value="P:signal transduction"/>
    <property type="evidence" value="ECO:0007669"/>
    <property type="project" value="InterPro"/>
</dbReference>
<dbReference type="InterPro" id="IPR015943">
    <property type="entry name" value="WD40/YVTN_repeat-like_dom_sf"/>
</dbReference>
<dbReference type="RefSeq" id="WP_160367074.1">
    <property type="nucleotide sequence ID" value="NZ_WSQA01000001.1"/>
</dbReference>
<proteinExistence type="predicted"/>
<protein>
    <submittedName>
        <fullName evidence="3">TIR domain-containing protein</fullName>
    </submittedName>
</protein>
<evidence type="ECO:0000259" key="2">
    <source>
        <dbReference type="Pfam" id="PF13676"/>
    </source>
</evidence>
<comment type="caution">
    <text evidence="3">The sequence shown here is derived from an EMBL/GenBank/DDBJ whole genome shotgun (WGS) entry which is preliminary data.</text>
</comment>
<dbReference type="SUPFAM" id="SSF69322">
    <property type="entry name" value="Tricorn protease domain 2"/>
    <property type="match status" value="2"/>
</dbReference>
<keyword evidence="1" id="KW-1133">Transmembrane helix</keyword>
<sequence>MDNLSNEPVKKYKAFISYSHSNNQGEGRKWADWLHHALETYEIPEELIGKKNARGEEIPRQIYPVFQDEKELSASSNLNSSLTDALDRSEFLIYLSSPKSANSTYVRDEIRYFKQTGKSKQIIALILSGEPEYGDTHTELQCFPDELRYNIDADGKVIYDQPEEVLAADVRIPHSPEEGYTSAEAYRRQLHQEGKSTHEIKVAVEEYKKRLDLAQLKIIAGILGVPLGELTKRDQAYQLQKIKQKNKNIKRIATAIGAMAILAIIAGIVAWNQKNSALRNLARSLYASGINKLTESEYGDGAAYIAEATRRGDESAKVFAHSMLAVQDDLTVMPNAVPGNARFSPDGLWLANFADVGSNKNVLQIWDAKQRKMHKQLSDVSSTQTRPAQFDAKNRVYVTAGPNNIIRYDIENDKTETIRANLDSVFLSLKAVSPSGKYLVYEQARQAILFDIDSKQEIPLHAMDNLSHSIAYFAPNDRSLVFAVVFPEHTQVYGFDLQQRPLKPSFSSPLSSSMRNPAFSSSGQQVLINNLQGLHYFDMASGRQWQVSPGINSYRYAGINKNGTIAAGNDSNIDLYNANGQKQKSTPLPKNLFFLSDLTKILVEDPMDMDYHSADWTQELVNANPLTFIKNSKSDPLKLNQFYGDANFLSAIPGLTDEYIFVLNRNSATVDRLTIETGEIQKGFAKINGAISFFHLLPTSKILIVKDKTNKTHAFDAETGKPIGKPFDSQVKQYVFNAAQTQVLARTGANSFGIWELRSGKQLVDFKRDSPLGGFTANPDFSSILEVGDTSWRIIDVKSKKVIKEEAGKLSSGLFNQQGTYLAIVESTGKARVLDSKNFKQLLEIPTIEFPFMVFNHQGNVLAISEDANHMRLWDLEEKKSFGQTIRISKYSQYFQFSKDDKQIFVQDDAGTFSFAAKLLDAKTGNVLTMPFINKKFDFIYVLPGDEKILTLEGLMEGKAISIWEVPGHVETSKEQLADDLEKFYGKKYDSETGAILNYTGGQKDYSTWYFQDPATRTVSPSSTVRIVDLINKHNPIKTAADLQLLAVTYAKHPLARAILANHFSEQPETRFIGQRFYEITQMQLPKITDRSLKQAVETQLKTAAQKLNQ</sequence>
<dbReference type="InterPro" id="IPR000157">
    <property type="entry name" value="TIR_dom"/>
</dbReference>
<keyword evidence="4" id="KW-1185">Reference proteome</keyword>
<reference evidence="3 4" key="1">
    <citation type="submission" date="2019-12" db="EMBL/GenBank/DDBJ databases">
        <authorList>
            <person name="Dong K."/>
        </authorList>
    </citation>
    <scope>NUCLEOTIDE SEQUENCE [LARGE SCALE GENOMIC DNA]</scope>
    <source>
        <strain evidence="3 4">JCM 31225</strain>
    </source>
</reference>
<evidence type="ECO:0000256" key="1">
    <source>
        <dbReference type="SAM" id="Phobius"/>
    </source>
</evidence>
<feature type="domain" description="TIR" evidence="2">
    <location>
        <begin position="15"/>
        <end position="131"/>
    </location>
</feature>
<keyword evidence="1" id="KW-0472">Membrane</keyword>
<evidence type="ECO:0000313" key="4">
    <source>
        <dbReference type="Proteomes" id="UP000435036"/>
    </source>
</evidence>
<dbReference type="AlphaFoldDB" id="A0A6N8KTN1"/>
<dbReference type="Proteomes" id="UP000435036">
    <property type="component" value="Unassembled WGS sequence"/>
</dbReference>
<dbReference type="SUPFAM" id="SSF52200">
    <property type="entry name" value="Toll/Interleukin receptor TIR domain"/>
    <property type="match status" value="1"/>
</dbReference>
<evidence type="ECO:0000313" key="3">
    <source>
        <dbReference type="EMBL" id="MVZ60416.1"/>
    </source>
</evidence>
<dbReference type="EMBL" id="WSQA01000001">
    <property type="protein sequence ID" value="MVZ60416.1"/>
    <property type="molecule type" value="Genomic_DNA"/>
</dbReference>
<dbReference type="Pfam" id="PF13676">
    <property type="entry name" value="TIR_2"/>
    <property type="match status" value="1"/>
</dbReference>